<dbReference type="GeneID" id="18246329"/>
<keyword evidence="5 7" id="KW-0694">RNA-binding</keyword>
<evidence type="ECO:0000256" key="6">
    <source>
        <dbReference type="ARBA" id="ARBA00024915"/>
    </source>
</evidence>
<dbReference type="HOGENOM" id="CLU_034228_0_0_1"/>
<keyword evidence="10" id="KW-1185">Reference proteome</keyword>
<evidence type="ECO:0000256" key="1">
    <source>
        <dbReference type="ARBA" id="ARBA00004173"/>
    </source>
</evidence>
<feature type="binding site" evidence="7">
    <location>
        <position position="28"/>
    </location>
    <ligand>
        <name>S-adenosyl-L-methionine</name>
        <dbReference type="ChEBI" id="CHEBI:59789"/>
    </ligand>
</feature>
<dbReference type="Gene3D" id="3.40.50.150">
    <property type="entry name" value="Vaccinia Virus protein VP39"/>
    <property type="match status" value="1"/>
</dbReference>
<dbReference type="eggNOG" id="ENOG502QY7G">
    <property type="taxonomic scope" value="Eukaryota"/>
</dbReference>
<comment type="caution">
    <text evidence="7">Lacks conserved residue(s) required for the propagation of feature annotation.</text>
</comment>
<reference evidence="9 10" key="1">
    <citation type="journal article" date="2011" name="Proc. Natl. Acad. Sci. U.S.A.">
        <title>Comparative genomics of xylose-fermenting fungi for enhanced biofuel production.</title>
        <authorList>
            <person name="Wohlbach D.J."/>
            <person name="Kuo A."/>
            <person name="Sato T.K."/>
            <person name="Potts K.M."/>
            <person name="Salamov A.A."/>
            <person name="LaButti K.M."/>
            <person name="Sun H."/>
            <person name="Clum A."/>
            <person name="Pangilinan J.L."/>
            <person name="Lindquist E.A."/>
            <person name="Lucas S."/>
            <person name="Lapidus A."/>
            <person name="Jin M."/>
            <person name="Gunawan C."/>
            <person name="Balan V."/>
            <person name="Dale B.E."/>
            <person name="Jeffries T.W."/>
            <person name="Zinkel R."/>
            <person name="Barry K.W."/>
            <person name="Grigoriev I.V."/>
            <person name="Gasch A.P."/>
        </authorList>
    </citation>
    <scope>NUCLEOTIDE SEQUENCE [LARGE SCALE GENOMIC DNA]</scope>
    <source>
        <strain evidence="10">ATCC 10573 / BCRC 21748 / CBS 615 / JCM 9827 / NBRC 10315 / NRRL Y-1498 / VKM Y-70</strain>
    </source>
</reference>
<keyword evidence="3 7" id="KW-0808">Transferase</keyword>
<evidence type="ECO:0000313" key="9">
    <source>
        <dbReference type="EMBL" id="EGV60497.1"/>
    </source>
</evidence>
<evidence type="ECO:0000256" key="8">
    <source>
        <dbReference type="RuleBase" id="RU362106"/>
    </source>
</evidence>
<name>G3BE99_CANTC</name>
<proteinExistence type="inferred from homology"/>
<keyword evidence="2 7" id="KW-0489">Methyltransferase</keyword>
<dbReference type="EC" id="2.1.1.-" evidence="8"/>
<feature type="binding site" evidence="7">
    <location>
        <position position="26"/>
    </location>
    <ligand>
        <name>S-adenosyl-L-methionine</name>
        <dbReference type="ChEBI" id="CHEBI:59789"/>
    </ligand>
</feature>
<dbReference type="PANTHER" id="PTHR11727:SF17">
    <property type="entry name" value="DIMETHYLADENOSINE TRANSFERASE 1, MITOCHONDRIAL"/>
    <property type="match status" value="1"/>
</dbReference>
<dbReference type="GO" id="GO:0034245">
    <property type="term" value="C:mitochondrial DNA-directed RNA polymerase complex"/>
    <property type="evidence" value="ECO:0007669"/>
    <property type="project" value="TreeGrafter"/>
</dbReference>
<dbReference type="InterPro" id="IPR001737">
    <property type="entry name" value="KsgA/Erm"/>
</dbReference>
<dbReference type="Pfam" id="PF00398">
    <property type="entry name" value="RrnaAD"/>
    <property type="match status" value="1"/>
</dbReference>
<feature type="binding site" evidence="7">
    <location>
        <position position="82"/>
    </location>
    <ligand>
        <name>S-adenosyl-L-methionine</name>
        <dbReference type="ChEBI" id="CHEBI:59789"/>
    </ligand>
</feature>
<dbReference type="GO" id="GO:0006391">
    <property type="term" value="P:transcription initiation at mitochondrial promoter"/>
    <property type="evidence" value="ECO:0007669"/>
    <property type="project" value="TreeGrafter"/>
</dbReference>
<comment type="similarity">
    <text evidence="7 8">Belongs to the class I-like SAM-binding methyltransferase superfamily. rRNA adenine N(6)-methyltransferase family.</text>
</comment>
<comment type="function">
    <text evidence="6">Mitochondrial transcription factor that confers selective promoter recognition on the core subunit of the yeast mitochondrial RNA polymerase. Interacts with DNA in a non-specific manner.</text>
</comment>
<dbReference type="SUPFAM" id="SSF53335">
    <property type="entry name" value="S-adenosyl-L-methionine-dependent methyltransferases"/>
    <property type="match status" value="1"/>
</dbReference>
<dbReference type="InterPro" id="IPR023165">
    <property type="entry name" value="rRNA_Ade_diMease-like_C"/>
</dbReference>
<dbReference type="OrthoDB" id="16079at2759"/>
<dbReference type="AlphaFoldDB" id="G3BE99"/>
<dbReference type="GO" id="GO:0034246">
    <property type="term" value="F:mitochondrial transcription factor activity"/>
    <property type="evidence" value="ECO:0007669"/>
    <property type="project" value="TreeGrafter"/>
</dbReference>
<evidence type="ECO:0000256" key="3">
    <source>
        <dbReference type="ARBA" id="ARBA00022679"/>
    </source>
</evidence>
<dbReference type="GO" id="GO:0000179">
    <property type="term" value="F:rRNA (adenine-N6,N6-)-dimethyltransferase activity"/>
    <property type="evidence" value="ECO:0007669"/>
    <property type="project" value="UniProtKB-UniRule"/>
</dbReference>
<organism evidence="10">
    <name type="scientific">Candida tenuis (strain ATCC 10573 / BCRC 21748 / CBS 615 / JCM 9827 / NBRC 10315 / NRRL Y-1498 / VKM Y-70)</name>
    <name type="common">Yeast</name>
    <name type="synonym">Yamadazyma tenuis</name>
    <dbReference type="NCBI Taxonomy" id="590646"/>
    <lineage>
        <taxon>Eukaryota</taxon>
        <taxon>Fungi</taxon>
        <taxon>Dikarya</taxon>
        <taxon>Ascomycota</taxon>
        <taxon>Saccharomycotina</taxon>
        <taxon>Pichiomycetes</taxon>
        <taxon>Debaryomycetaceae</taxon>
        <taxon>Yamadazyma</taxon>
    </lineage>
</organism>
<accession>G3BE99</accession>
<feature type="binding site" evidence="7">
    <location>
        <position position="150"/>
    </location>
    <ligand>
        <name>S-adenosyl-L-methionine</name>
        <dbReference type="ChEBI" id="CHEBI:59789"/>
    </ligand>
</feature>
<protein>
    <recommendedName>
        <fullName evidence="8">rRNA adenine N(6)-methyltransferase</fullName>
        <ecNumber evidence="8">2.1.1.-</ecNumber>
    </recommendedName>
</protein>
<evidence type="ECO:0000256" key="2">
    <source>
        <dbReference type="ARBA" id="ARBA00022603"/>
    </source>
</evidence>
<dbReference type="InterPro" id="IPR029063">
    <property type="entry name" value="SAM-dependent_MTases_sf"/>
</dbReference>
<dbReference type="GO" id="GO:0003723">
    <property type="term" value="F:RNA binding"/>
    <property type="evidence" value="ECO:0007669"/>
    <property type="project" value="UniProtKB-UniRule"/>
</dbReference>
<dbReference type="PANTHER" id="PTHR11727">
    <property type="entry name" value="DIMETHYLADENOSINE TRANSFERASE"/>
    <property type="match status" value="1"/>
</dbReference>
<dbReference type="PROSITE" id="PS51689">
    <property type="entry name" value="SAM_RNA_A_N6_MT"/>
    <property type="match status" value="1"/>
</dbReference>
<gene>
    <name evidence="9" type="ORF">CANTEDRAFT_111929</name>
</gene>
<evidence type="ECO:0000256" key="4">
    <source>
        <dbReference type="ARBA" id="ARBA00022691"/>
    </source>
</evidence>
<dbReference type="Proteomes" id="UP000000707">
    <property type="component" value="Unassembled WGS sequence"/>
</dbReference>
<evidence type="ECO:0000313" key="10">
    <source>
        <dbReference type="Proteomes" id="UP000000707"/>
    </source>
</evidence>
<dbReference type="GO" id="GO:0005759">
    <property type="term" value="C:mitochondrial matrix"/>
    <property type="evidence" value="ECO:0007669"/>
    <property type="project" value="TreeGrafter"/>
</dbReference>
<dbReference type="EMBL" id="GL996528">
    <property type="protein sequence ID" value="EGV60497.1"/>
    <property type="molecule type" value="Genomic_DNA"/>
</dbReference>
<evidence type="ECO:0000256" key="7">
    <source>
        <dbReference type="PROSITE-ProRule" id="PRU01026"/>
    </source>
</evidence>
<dbReference type="KEGG" id="cten:18246329"/>
<comment type="subcellular location">
    <subcellularLocation>
        <location evidence="1">Mitochondrion</location>
    </subcellularLocation>
</comment>
<dbReference type="STRING" id="590646.G3BE99"/>
<evidence type="ECO:0000256" key="5">
    <source>
        <dbReference type="ARBA" id="ARBA00022884"/>
    </source>
</evidence>
<sequence length="358" mass="41428">MPRFCRSFNPLLESVQFFPSSRSSLKSIINPQACQQIIDKLDLKKKYPKSNSLNIVDIFPGFGLFSTMINQELRPKKHILMEETKVCIPHYEGLFELLQKDKKYNDSFVLYPKNGYKWESYETMVNEDKLLEINTQSEDNIHDELLIVANMLTLTYGEAVFAQWLACSAHKNWLQKYGRVRMICVLPEVTAQKFLSGPSFFRRNRSSIKRDLFTDTKLIAINEMEGDNYAPDGYGYDPNLLVKDQPVIVPLTTIYPAPTRMAVVEVNPKQTVDINTDYLDYIAQILMYRRTHPLQEALKYLSPGAEEDLGPKLKHLLEKTPRDLTSEDFHELVKAFESWPFKPSLEERLSLNPSPDDD</sequence>
<keyword evidence="8" id="KW-0698">rRNA processing</keyword>
<keyword evidence="4 7" id="KW-0949">S-adenosyl-L-methionine</keyword>
<dbReference type="Gene3D" id="1.10.8.100">
    <property type="entry name" value="Ribosomal RNA adenine dimethylase-like, domain 2"/>
    <property type="match status" value="1"/>
</dbReference>